<dbReference type="HOGENOM" id="CLU_1845482_0_0_1"/>
<organism evidence="1 2">
    <name type="scientific">Macrophomina phaseolina (strain MS6)</name>
    <name type="common">Charcoal rot fungus</name>
    <dbReference type="NCBI Taxonomy" id="1126212"/>
    <lineage>
        <taxon>Eukaryota</taxon>
        <taxon>Fungi</taxon>
        <taxon>Dikarya</taxon>
        <taxon>Ascomycota</taxon>
        <taxon>Pezizomycotina</taxon>
        <taxon>Dothideomycetes</taxon>
        <taxon>Dothideomycetes incertae sedis</taxon>
        <taxon>Botryosphaeriales</taxon>
        <taxon>Botryosphaeriaceae</taxon>
        <taxon>Macrophomina</taxon>
    </lineage>
</organism>
<comment type="caution">
    <text evidence="1">The sequence shown here is derived from an EMBL/GenBank/DDBJ whole genome shotgun (WGS) entry which is preliminary data.</text>
</comment>
<sequence length="139" mass="15956">MNETKRRSPPNRTNAITFTTLQTRICDLGTVPFGWTLSLLRCSPERFVSCTMFNHLRTAESSNVLCAVYFLVSYLSSKAYGYGTDIRGTVMNGSHFAVLCYLLFLDVLDIWREVGKQAFRMWSRDSGAHRLFFPYGFLK</sequence>
<dbReference type="AlphaFoldDB" id="K2RK84"/>
<evidence type="ECO:0000313" key="1">
    <source>
        <dbReference type="EMBL" id="EKG13257.1"/>
    </source>
</evidence>
<dbReference type="InParanoid" id="K2RK84"/>
<reference evidence="1 2" key="1">
    <citation type="journal article" date="2012" name="BMC Genomics">
        <title>Tools to kill: Genome of one of the most destructive plant pathogenic fungi Macrophomina phaseolina.</title>
        <authorList>
            <person name="Islam M.S."/>
            <person name="Haque M.S."/>
            <person name="Islam M.M."/>
            <person name="Emdad E.M."/>
            <person name="Halim A."/>
            <person name="Hossen Q.M.M."/>
            <person name="Hossain M.Z."/>
            <person name="Ahmed B."/>
            <person name="Rahim S."/>
            <person name="Rahman M.S."/>
            <person name="Alam M.M."/>
            <person name="Hou S."/>
            <person name="Wan X."/>
            <person name="Saito J.A."/>
            <person name="Alam M."/>
        </authorList>
    </citation>
    <scope>NUCLEOTIDE SEQUENCE [LARGE SCALE GENOMIC DNA]</scope>
    <source>
        <strain evidence="1 2">MS6</strain>
    </source>
</reference>
<dbReference type="VEuPathDB" id="FungiDB:MPH_09538"/>
<accession>K2RK84</accession>
<proteinExistence type="predicted"/>
<name>K2RK84_MACPH</name>
<evidence type="ECO:0000313" key="2">
    <source>
        <dbReference type="Proteomes" id="UP000007129"/>
    </source>
</evidence>
<gene>
    <name evidence="1" type="ORF">MPH_09538</name>
</gene>
<protein>
    <submittedName>
        <fullName evidence="1">Uncharacterized protein</fullName>
    </submittedName>
</protein>
<dbReference type="EMBL" id="AHHD01000414">
    <property type="protein sequence ID" value="EKG13257.1"/>
    <property type="molecule type" value="Genomic_DNA"/>
</dbReference>
<dbReference type="Proteomes" id="UP000007129">
    <property type="component" value="Unassembled WGS sequence"/>
</dbReference>